<dbReference type="EMBL" id="CAJOBI010062072">
    <property type="protein sequence ID" value="CAF4419893.1"/>
    <property type="molecule type" value="Genomic_DNA"/>
</dbReference>
<proteinExistence type="predicted"/>
<name>A0A8S2W8C2_9BILA</name>
<accession>A0A8S2W8C2</accession>
<evidence type="ECO:0000313" key="2">
    <source>
        <dbReference type="Proteomes" id="UP000676336"/>
    </source>
</evidence>
<reference evidence="1" key="1">
    <citation type="submission" date="2021-02" db="EMBL/GenBank/DDBJ databases">
        <authorList>
            <person name="Nowell W R."/>
        </authorList>
    </citation>
    <scope>NUCLEOTIDE SEQUENCE</scope>
</reference>
<protein>
    <submittedName>
        <fullName evidence="1">Uncharacterized protein</fullName>
    </submittedName>
</protein>
<feature type="non-terminal residue" evidence="1">
    <location>
        <position position="59"/>
    </location>
</feature>
<organism evidence="1 2">
    <name type="scientific">Rotaria magnacalcarata</name>
    <dbReference type="NCBI Taxonomy" id="392030"/>
    <lineage>
        <taxon>Eukaryota</taxon>
        <taxon>Metazoa</taxon>
        <taxon>Spiralia</taxon>
        <taxon>Gnathifera</taxon>
        <taxon>Rotifera</taxon>
        <taxon>Eurotatoria</taxon>
        <taxon>Bdelloidea</taxon>
        <taxon>Philodinida</taxon>
        <taxon>Philodinidae</taxon>
        <taxon>Rotaria</taxon>
    </lineage>
</organism>
<evidence type="ECO:0000313" key="1">
    <source>
        <dbReference type="EMBL" id="CAF4419893.1"/>
    </source>
</evidence>
<dbReference type="Proteomes" id="UP000676336">
    <property type="component" value="Unassembled WGS sequence"/>
</dbReference>
<dbReference type="AlphaFoldDB" id="A0A8S2W8C2"/>
<comment type="caution">
    <text evidence="1">The sequence shown here is derived from an EMBL/GenBank/DDBJ whole genome shotgun (WGS) entry which is preliminary data.</text>
</comment>
<gene>
    <name evidence="1" type="ORF">SMN809_LOCUS31304</name>
</gene>
<sequence length="59" mass="6909">MSKQSLTRTCSLRKRVRPMTDIYEEDDSQRRDLSGRKRVDVVHCLLDSSSDEVDNDHLD</sequence>